<gene>
    <name evidence="1" type="ORF">AXF17_02505</name>
</gene>
<sequence length="62" mass="7153">MEVRSNGASGKFLFDWHPENNCVDIVKSGTFYRVELFHKALPAFKIVDKHPWVPPDKAKPKE</sequence>
<dbReference type="Proteomes" id="UP000214689">
    <property type="component" value="Chromosome"/>
</dbReference>
<dbReference type="EMBL" id="CP016199">
    <property type="protein sequence ID" value="ASS37446.1"/>
    <property type="molecule type" value="Genomic_DNA"/>
</dbReference>
<name>A0A223AR76_9FIRM</name>
<proteinExistence type="predicted"/>
<organism evidence="1 2">
    <name type="scientific">Mogibacterium pumilum</name>
    <dbReference type="NCBI Taxonomy" id="86332"/>
    <lineage>
        <taxon>Bacteria</taxon>
        <taxon>Bacillati</taxon>
        <taxon>Bacillota</taxon>
        <taxon>Clostridia</taxon>
        <taxon>Peptostreptococcales</taxon>
        <taxon>Anaerovoracaceae</taxon>
        <taxon>Mogibacterium</taxon>
    </lineage>
</organism>
<evidence type="ECO:0000313" key="2">
    <source>
        <dbReference type="Proteomes" id="UP000214689"/>
    </source>
</evidence>
<evidence type="ECO:0000313" key="1">
    <source>
        <dbReference type="EMBL" id="ASS37446.1"/>
    </source>
</evidence>
<protein>
    <submittedName>
        <fullName evidence="1">Uncharacterized protein</fullName>
    </submittedName>
</protein>
<dbReference type="AlphaFoldDB" id="A0A223AR76"/>
<reference evidence="2" key="1">
    <citation type="submission" date="2016-05" db="EMBL/GenBank/DDBJ databases">
        <authorList>
            <person name="Holder M.E."/>
            <person name="Ajami N.J."/>
            <person name="Petrosino J.F."/>
        </authorList>
    </citation>
    <scope>NUCLEOTIDE SEQUENCE [LARGE SCALE GENOMIC DNA]</scope>
    <source>
        <strain evidence="2">ATCC 700696</strain>
    </source>
</reference>
<accession>A0A223AR76</accession>
<keyword evidence="2" id="KW-1185">Reference proteome</keyword>